<dbReference type="Pfam" id="PF06679">
    <property type="entry name" value="DUF1180"/>
    <property type="match status" value="1"/>
</dbReference>
<evidence type="ECO:0000256" key="7">
    <source>
        <dbReference type="ARBA" id="ARBA00023180"/>
    </source>
</evidence>
<evidence type="ECO:0000313" key="12">
    <source>
        <dbReference type="RefSeq" id="XP_032824592.1"/>
    </source>
</evidence>
<feature type="signal peptide" evidence="10">
    <location>
        <begin position="1"/>
        <end position="35"/>
    </location>
</feature>
<dbReference type="RefSeq" id="XP_032824592.1">
    <property type="nucleotide sequence ID" value="XM_032968701.1"/>
</dbReference>
<reference evidence="12" key="1">
    <citation type="submission" date="2025-08" db="UniProtKB">
        <authorList>
            <consortium name="RefSeq"/>
        </authorList>
    </citation>
    <scope>IDENTIFICATION</scope>
    <source>
        <tissue evidence="12">Sperm</tissue>
    </source>
</reference>
<keyword evidence="5 9" id="KW-1133">Transmembrane helix</keyword>
<evidence type="ECO:0000256" key="3">
    <source>
        <dbReference type="ARBA" id="ARBA00022692"/>
    </source>
</evidence>
<protein>
    <submittedName>
        <fullName evidence="12">Membrane protein FAM174B-like</fullName>
    </submittedName>
</protein>
<accession>A0AAJ7TV20</accession>
<dbReference type="AlphaFoldDB" id="A0AAJ7TV20"/>
<feature type="region of interest" description="Disordered" evidence="8">
    <location>
        <begin position="134"/>
        <end position="156"/>
    </location>
</feature>
<name>A0AAJ7TV20_PETMA</name>
<feature type="chain" id="PRO_5042531744" evidence="10">
    <location>
        <begin position="36"/>
        <end position="156"/>
    </location>
</feature>
<sequence>MRALHSLCAAATASLPPLLLVALSLLLAAAARVDGEETRAVEATAAAAANSPNITAVTRRRGAVGPNSTAAAPSPSMHILGVSLDASVLRRAAYFCLGVVAVLGFFAALRMRRRFRKPRKYGVIVTPADEVEMDPLADDLGDEDEDTTLFEAKRQR</sequence>
<evidence type="ECO:0000256" key="6">
    <source>
        <dbReference type="ARBA" id="ARBA00023136"/>
    </source>
</evidence>
<keyword evidence="7" id="KW-0325">Glycoprotein</keyword>
<evidence type="ECO:0000256" key="9">
    <source>
        <dbReference type="SAM" id="Phobius"/>
    </source>
</evidence>
<keyword evidence="4 10" id="KW-0732">Signal</keyword>
<dbReference type="PANTHER" id="PTHR28607:SF4">
    <property type="entry name" value="TRANSMEMBRANE PROTEIN"/>
    <property type="match status" value="1"/>
</dbReference>
<proteinExistence type="inferred from homology"/>
<evidence type="ECO:0000256" key="4">
    <source>
        <dbReference type="ARBA" id="ARBA00022729"/>
    </source>
</evidence>
<dbReference type="Proteomes" id="UP001318040">
    <property type="component" value="Chromosome 40"/>
</dbReference>
<gene>
    <name evidence="12" type="primary">LOC116950713</name>
</gene>
<dbReference type="GO" id="GO:0016020">
    <property type="term" value="C:membrane"/>
    <property type="evidence" value="ECO:0007669"/>
    <property type="project" value="UniProtKB-SubCell"/>
</dbReference>
<evidence type="ECO:0000256" key="2">
    <source>
        <dbReference type="ARBA" id="ARBA00006986"/>
    </source>
</evidence>
<dbReference type="PANTHER" id="PTHR28607">
    <property type="entry name" value="EXPRESSED PROTEIN"/>
    <property type="match status" value="1"/>
</dbReference>
<keyword evidence="6 9" id="KW-0472">Membrane</keyword>
<comment type="similarity">
    <text evidence="2">Belongs to the FAM174 family.</text>
</comment>
<keyword evidence="11" id="KW-1185">Reference proteome</keyword>
<evidence type="ECO:0000256" key="1">
    <source>
        <dbReference type="ARBA" id="ARBA00004479"/>
    </source>
</evidence>
<feature type="compositionally biased region" description="Acidic residues" evidence="8">
    <location>
        <begin position="134"/>
        <end position="148"/>
    </location>
</feature>
<comment type="subcellular location">
    <subcellularLocation>
        <location evidence="1">Membrane</location>
        <topology evidence="1">Single-pass type I membrane protein</topology>
    </subcellularLocation>
</comment>
<feature type="transmembrane region" description="Helical" evidence="9">
    <location>
        <begin position="92"/>
        <end position="111"/>
    </location>
</feature>
<keyword evidence="3 9" id="KW-0812">Transmembrane</keyword>
<dbReference type="InterPro" id="IPR009565">
    <property type="entry name" value="FAM174-like"/>
</dbReference>
<evidence type="ECO:0000256" key="8">
    <source>
        <dbReference type="SAM" id="MobiDB-lite"/>
    </source>
</evidence>
<evidence type="ECO:0000256" key="5">
    <source>
        <dbReference type="ARBA" id="ARBA00022989"/>
    </source>
</evidence>
<evidence type="ECO:0000256" key="10">
    <source>
        <dbReference type="SAM" id="SignalP"/>
    </source>
</evidence>
<organism evidence="11 12">
    <name type="scientific">Petromyzon marinus</name>
    <name type="common">Sea lamprey</name>
    <dbReference type="NCBI Taxonomy" id="7757"/>
    <lineage>
        <taxon>Eukaryota</taxon>
        <taxon>Metazoa</taxon>
        <taxon>Chordata</taxon>
        <taxon>Craniata</taxon>
        <taxon>Vertebrata</taxon>
        <taxon>Cyclostomata</taxon>
        <taxon>Hyperoartia</taxon>
        <taxon>Petromyzontiformes</taxon>
        <taxon>Petromyzontidae</taxon>
        <taxon>Petromyzon</taxon>
    </lineage>
</organism>
<evidence type="ECO:0000313" key="11">
    <source>
        <dbReference type="Proteomes" id="UP001318040"/>
    </source>
</evidence>
<dbReference type="KEGG" id="pmrn:116950713"/>